<feature type="active site" evidence="5">
    <location>
        <position position="60"/>
    </location>
</feature>
<dbReference type="PANTHER" id="PTHR47966:SF45">
    <property type="entry name" value="PEPTIDASE A1 DOMAIN-CONTAINING PROTEIN"/>
    <property type="match status" value="1"/>
</dbReference>
<feature type="active site" evidence="5">
    <location>
        <position position="248"/>
    </location>
</feature>
<evidence type="ECO:0000313" key="9">
    <source>
        <dbReference type="Proteomes" id="UP000887575"/>
    </source>
</evidence>
<sequence length="385" mass="42810">MIKTANWLEYNKYQENLRAISLASSQKRNITQRFMDYDDLEYLATVTIGTPPQEFNVILDTGSTDFWVPSINCKKSPCKEKKRFNPTKSSTYANMSGKWQIQYGTGNANGEFGKDTVRFGPKDNTFLTIPQVRIGEATEIASFFHDKPLDGILGFGFQSLSDYKYSPVFMEAYKKKLVDEPIFTVYYEKRGEQDGADGGQITFGGVDTDHCGEVAYKDLTHAAYWQFTVDRVQMGDSSHEGPFEVISDTGTSAIIGPLDLMSSMLQKISAQNLKGALVADCATKITFDITIGGKVYAIRPENYLLDLKVDDKCALAIGADYSMDSDGLAFILGAPFLRQFCNIHDMGNKRIGFATILGRASAGGKMILKCYLVTLILQTLLNFIF</sequence>
<dbReference type="PROSITE" id="PS51767">
    <property type="entry name" value="PEPTIDASE_A1"/>
    <property type="match status" value="1"/>
</dbReference>
<dbReference type="PRINTS" id="PR00792">
    <property type="entry name" value="PEPSIN"/>
</dbReference>
<proteinExistence type="inferred from homology"/>
<dbReference type="FunFam" id="2.40.70.10:FF:000115">
    <property type="entry name" value="Lysosomal aspartic protease"/>
    <property type="match status" value="1"/>
</dbReference>
<accession>A0AAF3FJK5</accession>
<dbReference type="InterPro" id="IPR001969">
    <property type="entry name" value="Aspartic_peptidase_AS"/>
</dbReference>
<keyword evidence="3 7" id="KW-0064">Aspartyl protease</keyword>
<evidence type="ECO:0000256" key="2">
    <source>
        <dbReference type="ARBA" id="ARBA00022670"/>
    </source>
</evidence>
<evidence type="ECO:0000256" key="3">
    <source>
        <dbReference type="ARBA" id="ARBA00022750"/>
    </source>
</evidence>
<keyword evidence="2 7" id="KW-0645">Protease</keyword>
<keyword evidence="6" id="KW-1015">Disulfide bond</keyword>
<dbReference type="GO" id="GO:0006508">
    <property type="term" value="P:proteolysis"/>
    <property type="evidence" value="ECO:0007669"/>
    <property type="project" value="UniProtKB-KW"/>
</dbReference>
<dbReference type="PROSITE" id="PS00141">
    <property type="entry name" value="ASP_PROTEASE"/>
    <property type="match status" value="2"/>
</dbReference>
<evidence type="ECO:0000256" key="6">
    <source>
        <dbReference type="PIRSR" id="PIRSR601461-2"/>
    </source>
</evidence>
<reference evidence="10" key="1">
    <citation type="submission" date="2024-02" db="UniProtKB">
        <authorList>
            <consortium name="WormBaseParasite"/>
        </authorList>
    </citation>
    <scope>IDENTIFICATION</scope>
</reference>
<evidence type="ECO:0000256" key="1">
    <source>
        <dbReference type="ARBA" id="ARBA00007447"/>
    </source>
</evidence>
<dbReference type="InterPro" id="IPR033121">
    <property type="entry name" value="PEPTIDASE_A1"/>
</dbReference>
<feature type="domain" description="Peptidase A1" evidence="8">
    <location>
        <begin position="42"/>
        <end position="354"/>
    </location>
</feature>
<dbReference type="Pfam" id="PF00026">
    <property type="entry name" value="Asp"/>
    <property type="match status" value="1"/>
</dbReference>
<evidence type="ECO:0000256" key="5">
    <source>
        <dbReference type="PIRSR" id="PIRSR601461-1"/>
    </source>
</evidence>
<dbReference type="GO" id="GO:0005764">
    <property type="term" value="C:lysosome"/>
    <property type="evidence" value="ECO:0007669"/>
    <property type="project" value="TreeGrafter"/>
</dbReference>
<dbReference type="WBParaSite" id="MBELARI_LOCUS6919">
    <property type="protein sequence ID" value="MBELARI_LOCUS6919"/>
    <property type="gene ID" value="MBELARI_LOCUS6919"/>
</dbReference>
<dbReference type="Gene3D" id="2.40.70.10">
    <property type="entry name" value="Acid Proteases"/>
    <property type="match status" value="2"/>
</dbReference>
<keyword evidence="9" id="KW-1185">Reference proteome</keyword>
<evidence type="ECO:0000256" key="7">
    <source>
        <dbReference type="RuleBase" id="RU000454"/>
    </source>
</evidence>
<name>A0AAF3FJK5_9BILA</name>
<dbReference type="InterPro" id="IPR001461">
    <property type="entry name" value="Aspartic_peptidase_A1"/>
</dbReference>
<evidence type="ECO:0000313" key="10">
    <source>
        <dbReference type="WBParaSite" id="MBELARI_LOCUS6919"/>
    </source>
</evidence>
<comment type="similarity">
    <text evidence="1 7">Belongs to the peptidase A1 family.</text>
</comment>
<dbReference type="Proteomes" id="UP000887575">
    <property type="component" value="Unassembled WGS sequence"/>
</dbReference>
<dbReference type="AlphaFoldDB" id="A0AAF3FJK5"/>
<dbReference type="CDD" id="cd05471">
    <property type="entry name" value="pepsin_like"/>
    <property type="match status" value="1"/>
</dbReference>
<dbReference type="InterPro" id="IPR034164">
    <property type="entry name" value="Pepsin-like_dom"/>
</dbReference>
<dbReference type="GO" id="GO:0004190">
    <property type="term" value="F:aspartic-type endopeptidase activity"/>
    <property type="evidence" value="ECO:0007669"/>
    <property type="project" value="UniProtKB-KW"/>
</dbReference>
<dbReference type="PANTHER" id="PTHR47966">
    <property type="entry name" value="BETA-SITE APP-CLEAVING ENZYME, ISOFORM A-RELATED"/>
    <property type="match status" value="1"/>
</dbReference>
<protein>
    <recommendedName>
        <fullName evidence="8">Peptidase A1 domain-containing protein</fullName>
    </recommendedName>
</protein>
<evidence type="ECO:0000259" key="8">
    <source>
        <dbReference type="PROSITE" id="PS51767"/>
    </source>
</evidence>
<organism evidence="9 10">
    <name type="scientific">Mesorhabditis belari</name>
    <dbReference type="NCBI Taxonomy" id="2138241"/>
    <lineage>
        <taxon>Eukaryota</taxon>
        <taxon>Metazoa</taxon>
        <taxon>Ecdysozoa</taxon>
        <taxon>Nematoda</taxon>
        <taxon>Chromadorea</taxon>
        <taxon>Rhabditida</taxon>
        <taxon>Rhabditina</taxon>
        <taxon>Rhabditomorpha</taxon>
        <taxon>Rhabditoidea</taxon>
        <taxon>Rhabditidae</taxon>
        <taxon>Mesorhabditinae</taxon>
        <taxon>Mesorhabditis</taxon>
    </lineage>
</organism>
<evidence type="ECO:0000256" key="4">
    <source>
        <dbReference type="ARBA" id="ARBA00022801"/>
    </source>
</evidence>
<dbReference type="SUPFAM" id="SSF50630">
    <property type="entry name" value="Acid proteases"/>
    <property type="match status" value="1"/>
</dbReference>
<keyword evidence="4 7" id="KW-0378">Hydrolase</keyword>
<feature type="disulfide bond" evidence="6">
    <location>
        <begin position="73"/>
        <end position="78"/>
    </location>
</feature>
<dbReference type="InterPro" id="IPR021109">
    <property type="entry name" value="Peptidase_aspartic_dom_sf"/>
</dbReference>